<name>A0A9P6WRC0_RHIOR</name>
<dbReference type="EMBL" id="JAANQT010014534">
    <property type="protein sequence ID" value="KAG1272683.1"/>
    <property type="molecule type" value="Genomic_DNA"/>
</dbReference>
<dbReference type="AlphaFoldDB" id="A0A9P6WRC0"/>
<keyword evidence="2" id="KW-1185">Reference proteome</keyword>
<accession>A0A9P6WRC0</accession>
<dbReference type="Proteomes" id="UP000716291">
    <property type="component" value="Unassembled WGS sequence"/>
</dbReference>
<comment type="caution">
    <text evidence="1">The sequence shown here is derived from an EMBL/GenBank/DDBJ whole genome shotgun (WGS) entry which is preliminary data.</text>
</comment>
<gene>
    <name evidence="1" type="ORF">G6F64_015476</name>
</gene>
<proteinExistence type="predicted"/>
<sequence>MPGRVVIRRCSVASNGQDCVSYVRATVAQLAGWPPEPTHVHGRVAVVQTTADPVEKALIAAEHAATGTFD</sequence>
<protein>
    <submittedName>
        <fullName evidence="1">Uncharacterized protein</fullName>
    </submittedName>
</protein>
<reference evidence="1" key="1">
    <citation type="journal article" date="2020" name="Microb. Genom.">
        <title>Genetic diversity of clinical and environmental Mucorales isolates obtained from an investigation of mucormycosis cases among solid organ transplant recipients.</title>
        <authorList>
            <person name="Nguyen M.H."/>
            <person name="Kaul D."/>
            <person name="Muto C."/>
            <person name="Cheng S.J."/>
            <person name="Richter R.A."/>
            <person name="Bruno V.M."/>
            <person name="Liu G."/>
            <person name="Beyhan S."/>
            <person name="Sundermann A.J."/>
            <person name="Mounaud S."/>
            <person name="Pasculle A.W."/>
            <person name="Nierman W.C."/>
            <person name="Driscoll E."/>
            <person name="Cumbie R."/>
            <person name="Clancy C.J."/>
            <person name="Dupont C.L."/>
        </authorList>
    </citation>
    <scope>NUCLEOTIDE SEQUENCE</scope>
    <source>
        <strain evidence="1">GL11</strain>
    </source>
</reference>
<organism evidence="1 2">
    <name type="scientific">Rhizopus oryzae</name>
    <name type="common">Mucormycosis agent</name>
    <name type="synonym">Rhizopus arrhizus var. delemar</name>
    <dbReference type="NCBI Taxonomy" id="64495"/>
    <lineage>
        <taxon>Eukaryota</taxon>
        <taxon>Fungi</taxon>
        <taxon>Fungi incertae sedis</taxon>
        <taxon>Mucoromycota</taxon>
        <taxon>Mucoromycotina</taxon>
        <taxon>Mucoromycetes</taxon>
        <taxon>Mucorales</taxon>
        <taxon>Mucorineae</taxon>
        <taxon>Rhizopodaceae</taxon>
        <taxon>Rhizopus</taxon>
    </lineage>
</organism>
<evidence type="ECO:0000313" key="1">
    <source>
        <dbReference type="EMBL" id="KAG1272683.1"/>
    </source>
</evidence>
<evidence type="ECO:0000313" key="2">
    <source>
        <dbReference type="Proteomes" id="UP000716291"/>
    </source>
</evidence>